<keyword evidence="1" id="KW-1133">Transmembrane helix</keyword>
<dbReference type="EMBL" id="JACBYQ010000002">
    <property type="protein sequence ID" value="NYE96583.1"/>
    <property type="molecule type" value="Genomic_DNA"/>
</dbReference>
<name>A0A7Y9LVW2_9MICC</name>
<reference evidence="2 3" key="1">
    <citation type="submission" date="2020-07" db="EMBL/GenBank/DDBJ databases">
        <title>Sequencing the genomes of 1000 actinobacteria strains.</title>
        <authorList>
            <person name="Klenk H.-P."/>
        </authorList>
    </citation>
    <scope>NUCLEOTIDE SEQUENCE [LARGE SCALE GENOMIC DNA]</scope>
    <source>
        <strain evidence="2 3">DSM 102047</strain>
    </source>
</reference>
<protein>
    <recommendedName>
        <fullName evidence="4">Integral membrane protein</fullName>
    </recommendedName>
</protein>
<feature type="transmembrane region" description="Helical" evidence="1">
    <location>
        <begin position="46"/>
        <end position="72"/>
    </location>
</feature>
<dbReference type="InterPro" id="IPR058061">
    <property type="entry name" value="SCO4848-like"/>
</dbReference>
<dbReference type="Pfam" id="PF26606">
    <property type="entry name" value="SCO4848"/>
    <property type="match status" value="1"/>
</dbReference>
<accession>A0A7Y9LVW2</accession>
<keyword evidence="1" id="KW-0812">Transmembrane</keyword>
<organism evidence="2 3">
    <name type="scientific">Psychromicrobium silvestre</name>
    <dbReference type="NCBI Taxonomy" id="1645614"/>
    <lineage>
        <taxon>Bacteria</taxon>
        <taxon>Bacillati</taxon>
        <taxon>Actinomycetota</taxon>
        <taxon>Actinomycetes</taxon>
        <taxon>Micrococcales</taxon>
        <taxon>Micrococcaceae</taxon>
        <taxon>Psychromicrobium</taxon>
    </lineage>
</organism>
<gene>
    <name evidence="2" type="ORF">FHU41_002833</name>
</gene>
<dbReference type="NCBIfam" id="NF046117">
    <property type="entry name" value="SCO4848_fam"/>
    <property type="match status" value="1"/>
</dbReference>
<dbReference type="RefSeq" id="WP_179390219.1">
    <property type="nucleotide sequence ID" value="NZ_JACBYQ010000002.1"/>
</dbReference>
<evidence type="ECO:0000256" key="1">
    <source>
        <dbReference type="SAM" id="Phobius"/>
    </source>
</evidence>
<keyword evidence="3" id="KW-1185">Reference proteome</keyword>
<dbReference type="AlphaFoldDB" id="A0A7Y9LVW2"/>
<proteinExistence type="predicted"/>
<evidence type="ECO:0000313" key="2">
    <source>
        <dbReference type="EMBL" id="NYE96583.1"/>
    </source>
</evidence>
<evidence type="ECO:0008006" key="4">
    <source>
        <dbReference type="Google" id="ProtNLM"/>
    </source>
</evidence>
<comment type="caution">
    <text evidence="2">The sequence shown here is derived from an EMBL/GenBank/DDBJ whole genome shotgun (WGS) entry which is preliminary data.</text>
</comment>
<evidence type="ECO:0000313" key="3">
    <source>
        <dbReference type="Proteomes" id="UP000521748"/>
    </source>
</evidence>
<dbReference type="Proteomes" id="UP000521748">
    <property type="component" value="Unassembled WGS sequence"/>
</dbReference>
<sequence>MSLPPFLSLVLILAGLWSLIVWPPFLRRILKDPRARDESGKATRFLMVHFMLVSISMILGLATAVIGIRTLING</sequence>
<feature type="transmembrane region" description="Helical" evidence="1">
    <location>
        <begin position="6"/>
        <end position="25"/>
    </location>
</feature>
<keyword evidence="1" id="KW-0472">Membrane</keyword>